<reference evidence="3 4" key="1">
    <citation type="journal article" date="2018" name="Evol. Lett.">
        <title>Horizontal gene cluster transfer increased hallucinogenic mushroom diversity.</title>
        <authorList>
            <person name="Reynolds H.T."/>
            <person name="Vijayakumar V."/>
            <person name="Gluck-Thaler E."/>
            <person name="Korotkin H.B."/>
            <person name="Matheny P.B."/>
            <person name="Slot J.C."/>
        </authorList>
    </citation>
    <scope>NUCLEOTIDE SEQUENCE [LARGE SCALE GENOMIC DNA]</scope>
    <source>
        <strain evidence="3 4">SRW20</strain>
    </source>
</reference>
<keyword evidence="4" id="KW-1185">Reference proteome</keyword>
<dbReference type="EMBL" id="NHYE01004618">
    <property type="protein sequence ID" value="PPQ83418.1"/>
    <property type="molecule type" value="Genomic_DNA"/>
</dbReference>
<name>A0A409WY18_9AGAR</name>
<proteinExistence type="predicted"/>
<accession>A0A409WY18</accession>
<dbReference type="AlphaFoldDB" id="A0A409WY18"/>
<feature type="region of interest" description="Disordered" evidence="2">
    <location>
        <begin position="1"/>
        <end position="73"/>
    </location>
</feature>
<dbReference type="InParanoid" id="A0A409WY18"/>
<keyword evidence="1" id="KW-0175">Coiled coil</keyword>
<evidence type="ECO:0000256" key="1">
    <source>
        <dbReference type="SAM" id="Coils"/>
    </source>
</evidence>
<sequence>MSRERDASCPPFNPPQPQAFEDRLDPQLRNNLKPMHSASSPIRPPQSSIAPSSTVSRPPAQHGGLTAAGANSNASRTKAAFVLEVEGLKGRVTQLEEENEELKKRVDKLERDAKKEKLRVGEQIIAVQAMIDDLQEQSKGWEARMDVDSANFAGGERGEEDVKPVLDKETVERLEKSFEAANTNILKSLLRDVFIKAMACPAKLTANVLPSYPKEGEEWPMRVDGGERALRFQWKYDHTNEVNWKNLQAIMKEIRASGAAHLPAAAPVLADLSDDDLQGRIIWKYATGDSVELGPPATQKELSASVRMSRAKGKLDVRMRKRDNLPPGHHLRDKKYDTAMVYSLMSDDEDTYKDGNRITTEYTSRAPTYRSDELRKLYTDIDALSDPNPSNKFVKRVAGEPKDVPPPNSTY</sequence>
<organism evidence="3 4">
    <name type="scientific">Gymnopilus dilepis</name>
    <dbReference type="NCBI Taxonomy" id="231916"/>
    <lineage>
        <taxon>Eukaryota</taxon>
        <taxon>Fungi</taxon>
        <taxon>Dikarya</taxon>
        <taxon>Basidiomycota</taxon>
        <taxon>Agaricomycotina</taxon>
        <taxon>Agaricomycetes</taxon>
        <taxon>Agaricomycetidae</taxon>
        <taxon>Agaricales</taxon>
        <taxon>Agaricineae</taxon>
        <taxon>Hymenogastraceae</taxon>
        <taxon>Gymnopilus</taxon>
    </lineage>
</organism>
<feature type="region of interest" description="Disordered" evidence="2">
    <location>
        <begin position="381"/>
        <end position="411"/>
    </location>
</feature>
<evidence type="ECO:0000313" key="4">
    <source>
        <dbReference type="Proteomes" id="UP000284706"/>
    </source>
</evidence>
<comment type="caution">
    <text evidence="3">The sequence shown here is derived from an EMBL/GenBank/DDBJ whole genome shotgun (WGS) entry which is preliminary data.</text>
</comment>
<dbReference type="Proteomes" id="UP000284706">
    <property type="component" value="Unassembled WGS sequence"/>
</dbReference>
<feature type="non-terminal residue" evidence="3">
    <location>
        <position position="411"/>
    </location>
</feature>
<dbReference type="STRING" id="231916.A0A409WY18"/>
<dbReference type="OrthoDB" id="3069035at2759"/>
<feature type="compositionally biased region" description="Polar residues" evidence="2">
    <location>
        <begin position="37"/>
        <end position="56"/>
    </location>
</feature>
<evidence type="ECO:0000313" key="3">
    <source>
        <dbReference type="EMBL" id="PPQ83418.1"/>
    </source>
</evidence>
<evidence type="ECO:0000256" key="2">
    <source>
        <dbReference type="SAM" id="MobiDB-lite"/>
    </source>
</evidence>
<gene>
    <name evidence="3" type="ORF">CVT26_004406</name>
</gene>
<feature type="coiled-coil region" evidence="1">
    <location>
        <begin position="78"/>
        <end position="119"/>
    </location>
</feature>
<protein>
    <submittedName>
        <fullName evidence="3">Uncharacterized protein</fullName>
    </submittedName>
</protein>